<organism evidence="1">
    <name type="scientific">Rhizophora mucronata</name>
    <name type="common">Asiatic mangrove</name>
    <dbReference type="NCBI Taxonomy" id="61149"/>
    <lineage>
        <taxon>Eukaryota</taxon>
        <taxon>Viridiplantae</taxon>
        <taxon>Streptophyta</taxon>
        <taxon>Embryophyta</taxon>
        <taxon>Tracheophyta</taxon>
        <taxon>Spermatophyta</taxon>
        <taxon>Magnoliopsida</taxon>
        <taxon>eudicotyledons</taxon>
        <taxon>Gunneridae</taxon>
        <taxon>Pentapetalae</taxon>
        <taxon>rosids</taxon>
        <taxon>fabids</taxon>
        <taxon>Malpighiales</taxon>
        <taxon>Rhizophoraceae</taxon>
        <taxon>Rhizophora</taxon>
    </lineage>
</organism>
<protein>
    <submittedName>
        <fullName evidence="1">Uncharacterized protein</fullName>
    </submittedName>
</protein>
<proteinExistence type="predicted"/>
<reference evidence="1" key="1">
    <citation type="submission" date="2018-02" db="EMBL/GenBank/DDBJ databases">
        <title>Rhizophora mucronata_Transcriptome.</title>
        <authorList>
            <person name="Meera S.P."/>
            <person name="Sreeshan A."/>
            <person name="Augustine A."/>
        </authorList>
    </citation>
    <scope>NUCLEOTIDE SEQUENCE</scope>
    <source>
        <tissue evidence="1">Leaf</tissue>
    </source>
</reference>
<evidence type="ECO:0000313" key="1">
    <source>
        <dbReference type="EMBL" id="MBW86879.1"/>
    </source>
</evidence>
<dbReference type="AlphaFoldDB" id="A0A2P2J080"/>
<sequence length="77" mass="8903">MTFDSSSCTKKEKMYLEEPKAMTMGKPWTSEKSFLRHCSLKIPYAVVLIQGKECLRRKTLSVVWICVANTRSRTDNL</sequence>
<name>A0A2P2J080_RHIMU</name>
<accession>A0A2P2J080</accession>
<dbReference type="EMBL" id="GGEC01006396">
    <property type="protein sequence ID" value="MBW86879.1"/>
    <property type="molecule type" value="Transcribed_RNA"/>
</dbReference>